<dbReference type="NCBIfam" id="TIGR01780">
    <property type="entry name" value="SSADH"/>
    <property type="match status" value="1"/>
</dbReference>
<dbReference type="Gene3D" id="3.40.605.10">
    <property type="entry name" value="Aldehyde Dehydrogenase, Chain A, domain 1"/>
    <property type="match status" value="1"/>
</dbReference>
<feature type="active site" evidence="3">
    <location>
        <position position="257"/>
    </location>
</feature>
<name>A0ABW0G7U4_9PROT</name>
<comment type="similarity">
    <text evidence="1 4">Belongs to the aldehyde dehydrogenase family.</text>
</comment>
<keyword evidence="2 4" id="KW-0560">Oxidoreductase</keyword>
<evidence type="ECO:0000256" key="3">
    <source>
        <dbReference type="PROSITE-ProRule" id="PRU10007"/>
    </source>
</evidence>
<comment type="caution">
    <text evidence="6">The sequence shown here is derived from an EMBL/GenBank/DDBJ whole genome shotgun (WGS) entry which is preliminary data.</text>
</comment>
<sequence>MLSLNDQSLLRTQAYVNGAWRDAFSGKTFAVTNPATGEELAQVADVGAEETRQAINAADAALPAWRAKTAKERAAILRRWFELIMAAQEDLAVLMTLEQGKPLAEARGEVAYGASFIEWFAEEGKRVYGDVIPSFAGNKRIVVLKEPIGVVAAITPWNFPNAMITRKVGPALAAGCTIVVKPAEDTPLSALALAELAERAGVPAGVFNIVTGSDPVAIGGELTASPIVRKLSFTGSTEVGKILMRQSADTVKKVSLELGGNAPFIVFDDADLDEAVKGALASKYRNSGQTCVCANRLLVQAGVYDAFAAKLAEAVKQIRVGNGMEAGITQGPMINGQAVEKVEELMGDALAKGAKVALGGKRHAMGGTFFEPTILTGVTTEMRVAREEIFGPVAPLFKFETEADAIRMANDTEFGLAAYFYSRDIGRVWRVAEQLEYGMVGINEGILSTEVAPFGGIKQSGIGREGSKYGVEDFLEIKYLCVGLGA</sequence>
<gene>
    <name evidence="6" type="primary">gabD</name>
    <name evidence="6" type="ORF">ACFPMG_14370</name>
</gene>
<dbReference type="NCBIfam" id="NF008415">
    <property type="entry name" value="PRK11241.1"/>
    <property type="match status" value="1"/>
</dbReference>
<dbReference type="PANTHER" id="PTHR43353">
    <property type="entry name" value="SUCCINATE-SEMIALDEHYDE DEHYDROGENASE, MITOCHONDRIAL"/>
    <property type="match status" value="1"/>
</dbReference>
<accession>A0ABW0G7U4</accession>
<dbReference type="EMBL" id="JBHSLC010000023">
    <property type="protein sequence ID" value="MFC5356192.1"/>
    <property type="molecule type" value="Genomic_DNA"/>
</dbReference>
<dbReference type="InterPro" id="IPR015590">
    <property type="entry name" value="Aldehyde_DH_dom"/>
</dbReference>
<dbReference type="RefSeq" id="WP_376995772.1">
    <property type="nucleotide sequence ID" value="NZ_JBHSLC010000023.1"/>
</dbReference>
<evidence type="ECO:0000256" key="4">
    <source>
        <dbReference type="RuleBase" id="RU003345"/>
    </source>
</evidence>
<evidence type="ECO:0000259" key="5">
    <source>
        <dbReference type="Pfam" id="PF00171"/>
    </source>
</evidence>
<keyword evidence="7" id="KW-1185">Reference proteome</keyword>
<dbReference type="InterPro" id="IPR029510">
    <property type="entry name" value="Ald_DH_CS_GLU"/>
</dbReference>
<dbReference type="Proteomes" id="UP001596166">
    <property type="component" value="Unassembled WGS sequence"/>
</dbReference>
<reference evidence="7" key="1">
    <citation type="journal article" date="2019" name="Int. J. Syst. Evol. Microbiol.">
        <title>The Global Catalogue of Microorganisms (GCM) 10K type strain sequencing project: providing services to taxonomists for standard genome sequencing and annotation.</title>
        <authorList>
            <consortium name="The Broad Institute Genomics Platform"/>
            <consortium name="The Broad Institute Genome Sequencing Center for Infectious Disease"/>
            <person name="Wu L."/>
            <person name="Ma J."/>
        </authorList>
    </citation>
    <scope>NUCLEOTIDE SEQUENCE [LARGE SCALE GENOMIC DNA]</scope>
    <source>
        <strain evidence="7">CCUG 58760</strain>
    </source>
</reference>
<organism evidence="6 7">
    <name type="scientific">Azospirillum himalayense</name>
    <dbReference type="NCBI Taxonomy" id="654847"/>
    <lineage>
        <taxon>Bacteria</taxon>
        <taxon>Pseudomonadati</taxon>
        <taxon>Pseudomonadota</taxon>
        <taxon>Alphaproteobacteria</taxon>
        <taxon>Rhodospirillales</taxon>
        <taxon>Azospirillaceae</taxon>
        <taxon>Azospirillum</taxon>
    </lineage>
</organism>
<evidence type="ECO:0000313" key="7">
    <source>
        <dbReference type="Proteomes" id="UP001596166"/>
    </source>
</evidence>
<feature type="domain" description="Aldehyde dehydrogenase" evidence="5">
    <location>
        <begin position="20"/>
        <end position="479"/>
    </location>
</feature>
<protein>
    <submittedName>
        <fullName evidence="6">NADP-dependent succinate-semialdehyde dehydrogenase</fullName>
    </submittedName>
</protein>
<dbReference type="InterPro" id="IPR016162">
    <property type="entry name" value="Ald_DH_N"/>
</dbReference>
<dbReference type="InterPro" id="IPR010102">
    <property type="entry name" value="Succ_semiAld_DH"/>
</dbReference>
<dbReference type="InterPro" id="IPR016161">
    <property type="entry name" value="Ald_DH/histidinol_DH"/>
</dbReference>
<dbReference type="InterPro" id="IPR016160">
    <property type="entry name" value="Ald_DH_CS_CYS"/>
</dbReference>
<evidence type="ECO:0000313" key="6">
    <source>
        <dbReference type="EMBL" id="MFC5356192.1"/>
    </source>
</evidence>
<dbReference type="PROSITE" id="PS00070">
    <property type="entry name" value="ALDEHYDE_DEHYDR_CYS"/>
    <property type="match status" value="1"/>
</dbReference>
<dbReference type="SUPFAM" id="SSF53720">
    <property type="entry name" value="ALDH-like"/>
    <property type="match status" value="1"/>
</dbReference>
<evidence type="ECO:0000256" key="2">
    <source>
        <dbReference type="ARBA" id="ARBA00023002"/>
    </source>
</evidence>
<proteinExistence type="inferred from homology"/>
<dbReference type="InterPro" id="IPR050740">
    <property type="entry name" value="Aldehyde_DH_Superfamily"/>
</dbReference>
<dbReference type="CDD" id="cd07103">
    <property type="entry name" value="ALDH_F5_SSADH_GabD"/>
    <property type="match status" value="1"/>
</dbReference>
<evidence type="ECO:0000256" key="1">
    <source>
        <dbReference type="ARBA" id="ARBA00009986"/>
    </source>
</evidence>
<dbReference type="PANTHER" id="PTHR43353:SF5">
    <property type="entry name" value="SUCCINATE-SEMIALDEHYDE DEHYDROGENASE, MITOCHONDRIAL"/>
    <property type="match status" value="1"/>
</dbReference>
<dbReference type="InterPro" id="IPR016163">
    <property type="entry name" value="Ald_DH_C"/>
</dbReference>
<dbReference type="PROSITE" id="PS00687">
    <property type="entry name" value="ALDEHYDE_DEHYDR_GLU"/>
    <property type="match status" value="1"/>
</dbReference>
<dbReference type="Gene3D" id="3.40.309.10">
    <property type="entry name" value="Aldehyde Dehydrogenase, Chain A, domain 2"/>
    <property type="match status" value="1"/>
</dbReference>
<dbReference type="Pfam" id="PF00171">
    <property type="entry name" value="Aldedh"/>
    <property type="match status" value="1"/>
</dbReference>